<keyword evidence="3" id="KW-1185">Reference proteome</keyword>
<evidence type="ECO:0000313" key="3">
    <source>
        <dbReference type="Proteomes" id="UP000784294"/>
    </source>
</evidence>
<dbReference type="Proteomes" id="UP000784294">
    <property type="component" value="Unassembled WGS sequence"/>
</dbReference>
<accession>A0A3S5C4F9</accession>
<gene>
    <name evidence="2" type="ORF">PXEA_LOCUS28128</name>
</gene>
<evidence type="ECO:0000313" key="2">
    <source>
        <dbReference type="EMBL" id="VEL34688.1"/>
    </source>
</evidence>
<dbReference type="AlphaFoldDB" id="A0A3S5C4F9"/>
<reference evidence="2" key="1">
    <citation type="submission" date="2018-11" db="EMBL/GenBank/DDBJ databases">
        <authorList>
            <consortium name="Pathogen Informatics"/>
        </authorList>
    </citation>
    <scope>NUCLEOTIDE SEQUENCE</scope>
</reference>
<organism evidence="2 3">
    <name type="scientific">Protopolystoma xenopodis</name>
    <dbReference type="NCBI Taxonomy" id="117903"/>
    <lineage>
        <taxon>Eukaryota</taxon>
        <taxon>Metazoa</taxon>
        <taxon>Spiralia</taxon>
        <taxon>Lophotrochozoa</taxon>
        <taxon>Platyhelminthes</taxon>
        <taxon>Monogenea</taxon>
        <taxon>Polyopisthocotylea</taxon>
        <taxon>Polystomatidea</taxon>
        <taxon>Polystomatidae</taxon>
        <taxon>Protopolystoma</taxon>
    </lineage>
</organism>
<evidence type="ECO:0000256" key="1">
    <source>
        <dbReference type="SAM" id="MobiDB-lite"/>
    </source>
</evidence>
<feature type="compositionally biased region" description="Basic and acidic residues" evidence="1">
    <location>
        <begin position="20"/>
        <end position="29"/>
    </location>
</feature>
<protein>
    <submittedName>
        <fullName evidence="2">Uncharacterized protein</fullName>
    </submittedName>
</protein>
<proteinExistence type="predicted"/>
<feature type="region of interest" description="Disordered" evidence="1">
    <location>
        <begin position="1"/>
        <end position="29"/>
    </location>
</feature>
<dbReference type="OrthoDB" id="6119749at2759"/>
<comment type="caution">
    <text evidence="2">The sequence shown here is derived from an EMBL/GenBank/DDBJ whole genome shotgun (WGS) entry which is preliminary data.</text>
</comment>
<dbReference type="EMBL" id="CAAALY010248167">
    <property type="protein sequence ID" value="VEL34688.1"/>
    <property type="molecule type" value="Genomic_DNA"/>
</dbReference>
<feature type="compositionally biased region" description="Polar residues" evidence="1">
    <location>
        <begin position="7"/>
        <end position="18"/>
    </location>
</feature>
<sequence>MMDMSALPSNGSEATANTRVMEHSHNSEEKCNPFHQLAHTQHKEANKIECSGVYSTNCKDCEEKYLGETERTFCEYA</sequence>
<name>A0A3S5C4F9_9PLAT</name>